<keyword evidence="1" id="KW-0812">Transmembrane</keyword>
<keyword evidence="1" id="KW-0472">Membrane</keyword>
<feature type="transmembrane region" description="Helical" evidence="1">
    <location>
        <begin position="222"/>
        <end position="243"/>
    </location>
</feature>
<proteinExistence type="predicted"/>
<name>A0A7J6Q2C8_PEROL</name>
<reference evidence="2 3" key="1">
    <citation type="submission" date="2020-04" db="EMBL/GenBank/DDBJ databases">
        <title>Perkinsus olseni comparative genomics.</title>
        <authorList>
            <person name="Bogema D.R."/>
        </authorList>
    </citation>
    <scope>NUCLEOTIDE SEQUENCE [LARGE SCALE GENOMIC DNA]</scope>
    <source>
        <strain evidence="2">ATCC PRA-205</strain>
    </source>
</reference>
<protein>
    <recommendedName>
        <fullName evidence="4">Aluminum-activated malate transporter 1</fullName>
    </recommendedName>
</protein>
<dbReference type="AlphaFoldDB" id="A0A7J6Q2C8"/>
<accession>A0A7J6Q2C8</accession>
<evidence type="ECO:0000256" key="1">
    <source>
        <dbReference type="SAM" id="Phobius"/>
    </source>
</evidence>
<gene>
    <name evidence="2" type="ORF">FOZ62_003504</name>
</gene>
<evidence type="ECO:0000313" key="3">
    <source>
        <dbReference type="Proteomes" id="UP000574390"/>
    </source>
</evidence>
<comment type="caution">
    <text evidence="2">The sequence shown here is derived from an EMBL/GenBank/DDBJ whole genome shotgun (WGS) entry which is preliminary data.</text>
</comment>
<sequence>EARRNLLRSTTCADLEFTVFRLSSLLYTLRRSSRFTPFNTVAVKHLWVHLERDLFQMVSAMIAILRREDGPMESTQLRERSQDIAGEIRDRIIKYTRGVAKGSADLIPVHELIRMEHVMLSITRLAKVVADYSEIKLKVMTESEFHLENLIPVHPLVWRLSAWIKESLYPADTTWFERLWFPVRLTASLTMFITFIVVAVVNGIDPEIAPTTRISMAAVRMLYTVIGLTATLMLSLLTVPVFICRELSCRTADEIRSLGEVVVHGITALTASAEAGSSPRCSSADLGSVVSTGNLILQRETARAAATSGAEEENTLLRLVSVNASRCQISAGRIISAQRQVMRVSRCSMSVCISLECCMHSIGATARKHLLLPARETLDGVATAMLKSSIELEALLRGRSAAARVIEVTEELVRAMGVALTHFEDLHRELLFSKTWAIDGDVMDSTKLVEALSSGGGVGLHEGLYALTSFVAEWLALVNALLGCSITVSPPREHETRMKRFVKTTTSARARSRAYSEQLGAGKLDE</sequence>
<feature type="non-terminal residue" evidence="2">
    <location>
        <position position="1"/>
    </location>
</feature>
<evidence type="ECO:0000313" key="2">
    <source>
        <dbReference type="EMBL" id="KAF4702478.1"/>
    </source>
</evidence>
<evidence type="ECO:0008006" key="4">
    <source>
        <dbReference type="Google" id="ProtNLM"/>
    </source>
</evidence>
<feature type="transmembrane region" description="Helical" evidence="1">
    <location>
        <begin position="179"/>
        <end position="201"/>
    </location>
</feature>
<organism evidence="2 3">
    <name type="scientific">Perkinsus olseni</name>
    <name type="common">Perkinsus atlanticus</name>
    <dbReference type="NCBI Taxonomy" id="32597"/>
    <lineage>
        <taxon>Eukaryota</taxon>
        <taxon>Sar</taxon>
        <taxon>Alveolata</taxon>
        <taxon>Perkinsozoa</taxon>
        <taxon>Perkinsea</taxon>
        <taxon>Perkinsida</taxon>
        <taxon>Perkinsidae</taxon>
        <taxon>Perkinsus</taxon>
    </lineage>
</organism>
<dbReference type="Proteomes" id="UP000574390">
    <property type="component" value="Unassembled WGS sequence"/>
</dbReference>
<dbReference type="EMBL" id="JABANM010032704">
    <property type="protein sequence ID" value="KAF4702478.1"/>
    <property type="molecule type" value="Genomic_DNA"/>
</dbReference>
<keyword evidence="1" id="KW-1133">Transmembrane helix</keyword>